<dbReference type="InterPro" id="IPR036390">
    <property type="entry name" value="WH_DNA-bd_sf"/>
</dbReference>
<dbReference type="SUPFAM" id="SSF46785">
    <property type="entry name" value="Winged helix' DNA-binding domain"/>
    <property type="match status" value="1"/>
</dbReference>
<dbReference type="GO" id="GO:0046914">
    <property type="term" value="F:transition metal ion binding"/>
    <property type="evidence" value="ECO:0007669"/>
    <property type="project" value="InterPro"/>
</dbReference>
<dbReference type="InterPro" id="IPR022689">
    <property type="entry name" value="Iron_dep_repressor"/>
</dbReference>
<gene>
    <name evidence="9" type="ORF">SZ63_03300</name>
</gene>
<proteinExistence type="inferred from homology"/>
<evidence type="ECO:0000256" key="6">
    <source>
        <dbReference type="ARBA" id="ARBA00023125"/>
    </source>
</evidence>
<accession>A0A0H1R5Y7</accession>
<comment type="subcellular location">
    <subcellularLocation>
        <location evidence="1">Cytoplasm</location>
    </subcellularLocation>
</comment>
<dbReference type="InterPro" id="IPR036388">
    <property type="entry name" value="WH-like_DNA-bd_sf"/>
</dbReference>
<dbReference type="STRING" id="1550566.SZ63_03300"/>
<evidence type="ECO:0000256" key="2">
    <source>
        <dbReference type="ARBA" id="ARBA00007871"/>
    </source>
</evidence>
<dbReference type="InterPro" id="IPR007167">
    <property type="entry name" value="Fe-transptr_FeoA-like"/>
</dbReference>
<evidence type="ECO:0000313" key="10">
    <source>
        <dbReference type="Proteomes" id="UP000035301"/>
    </source>
</evidence>
<dbReference type="InterPro" id="IPR008988">
    <property type="entry name" value="Transcriptional_repressor_C"/>
</dbReference>
<reference evidence="9 10" key="1">
    <citation type="journal article" date="2015" name="Int. J. Syst. Evol. Microbiol.">
        <title>Methanoculleus sediminis sp. nov., a methanogen from sediments near a submarine mud volcano.</title>
        <authorList>
            <person name="Chen S.C."/>
            <person name="Chen M.F."/>
            <person name="Lai M.C."/>
            <person name="Weng C.Y."/>
            <person name="Wu S.Y."/>
            <person name="Lin S."/>
            <person name="Yang T.F."/>
            <person name="Chen P.C."/>
        </authorList>
    </citation>
    <scope>NUCLEOTIDE SEQUENCE [LARGE SCALE GENOMIC DNA]</scope>
    <source>
        <strain evidence="9 10">S3Fa</strain>
    </source>
</reference>
<dbReference type="OrthoDB" id="24735at2157"/>
<dbReference type="PATRIC" id="fig|1550566.3.peg.712"/>
<keyword evidence="4" id="KW-0408">Iron</keyword>
<keyword evidence="7" id="KW-0804">Transcription</keyword>
<dbReference type="InterPro" id="IPR022687">
    <property type="entry name" value="HTH_DTXR"/>
</dbReference>
<protein>
    <submittedName>
        <fullName evidence="9">Iron transporter FeoA</fullName>
    </submittedName>
</protein>
<dbReference type="Proteomes" id="UP000035301">
    <property type="component" value="Unassembled WGS sequence"/>
</dbReference>
<feature type="domain" description="Ferrous iron transporter FeoA-like" evidence="8">
    <location>
        <begin position="138"/>
        <end position="208"/>
    </location>
</feature>
<dbReference type="Pfam" id="PF01325">
    <property type="entry name" value="Fe_dep_repress"/>
    <property type="match status" value="1"/>
</dbReference>
<keyword evidence="5" id="KW-0805">Transcription regulation</keyword>
<dbReference type="Pfam" id="PF02742">
    <property type="entry name" value="Fe_dep_repr_C"/>
    <property type="match status" value="1"/>
</dbReference>
<sequence length="210" mass="22664">MLPSTFEDYLEAILTITEKGGQPATLDEIAAALDTGKEAAGTTVSSLVEEGYLERAGGDAVRLTGKGSSVASQVARKHRVLQCFLTEMLGVDEDAASKEACTLEHGISDETIERLSSYMDGAQSPPGRLGRCRGHDVCTLLDCKEGDTVRVAMMRGHRRHRRLLDLGIFPGEIVQIRRKLPNDSVVVRVKGCDIAISPEIARSIVVESCP</sequence>
<evidence type="ECO:0000256" key="3">
    <source>
        <dbReference type="ARBA" id="ARBA00011738"/>
    </source>
</evidence>
<dbReference type="SMART" id="SM00529">
    <property type="entry name" value="HTH_DTXR"/>
    <property type="match status" value="1"/>
</dbReference>
<dbReference type="GO" id="GO:0005737">
    <property type="term" value="C:cytoplasm"/>
    <property type="evidence" value="ECO:0007669"/>
    <property type="project" value="UniProtKB-SubCell"/>
</dbReference>
<dbReference type="EMBL" id="JXOJ01000002">
    <property type="protein sequence ID" value="KLK88107.1"/>
    <property type="molecule type" value="Genomic_DNA"/>
</dbReference>
<keyword evidence="6" id="KW-0238">DNA-binding</keyword>
<dbReference type="GO" id="GO:0003677">
    <property type="term" value="F:DNA binding"/>
    <property type="evidence" value="ECO:0007669"/>
    <property type="project" value="UniProtKB-KW"/>
</dbReference>
<dbReference type="PANTHER" id="PTHR33238:SF7">
    <property type="entry name" value="IRON-DEPENDENT TRANSCRIPTIONAL REGULATOR"/>
    <property type="match status" value="1"/>
</dbReference>
<dbReference type="AlphaFoldDB" id="A0A0H1R5Y7"/>
<comment type="similarity">
    <text evidence="2">Belongs to the DtxR/MntR family.</text>
</comment>
<organism evidence="9 10">
    <name type="scientific">Methanoculleus sediminis</name>
    <dbReference type="NCBI Taxonomy" id="1550566"/>
    <lineage>
        <taxon>Archaea</taxon>
        <taxon>Methanobacteriati</taxon>
        <taxon>Methanobacteriota</taxon>
        <taxon>Stenosarchaea group</taxon>
        <taxon>Methanomicrobia</taxon>
        <taxon>Methanomicrobiales</taxon>
        <taxon>Methanomicrobiaceae</taxon>
        <taxon>Methanoculleus</taxon>
    </lineage>
</organism>
<name>A0A0H1R5Y7_9EURY</name>
<dbReference type="Gene3D" id="2.30.30.90">
    <property type="match status" value="1"/>
</dbReference>
<dbReference type="GO" id="GO:0046983">
    <property type="term" value="F:protein dimerization activity"/>
    <property type="evidence" value="ECO:0007669"/>
    <property type="project" value="InterPro"/>
</dbReference>
<evidence type="ECO:0000313" key="9">
    <source>
        <dbReference type="EMBL" id="KLK88107.1"/>
    </source>
</evidence>
<dbReference type="InterPro" id="IPR036421">
    <property type="entry name" value="Fe_dep_repressor_sf"/>
</dbReference>
<comment type="subunit">
    <text evidence="3">Homodimer.</text>
</comment>
<dbReference type="Gene3D" id="1.10.10.10">
    <property type="entry name" value="Winged helix-like DNA-binding domain superfamily/Winged helix DNA-binding domain"/>
    <property type="match status" value="1"/>
</dbReference>
<evidence type="ECO:0000256" key="1">
    <source>
        <dbReference type="ARBA" id="ARBA00004496"/>
    </source>
</evidence>
<dbReference type="InterPro" id="IPR038157">
    <property type="entry name" value="FeoA_core_dom"/>
</dbReference>
<dbReference type="InterPro" id="IPR050536">
    <property type="entry name" value="DtxR_MntR_Metal-Reg"/>
</dbReference>
<dbReference type="SMART" id="SM00899">
    <property type="entry name" value="FeoA"/>
    <property type="match status" value="1"/>
</dbReference>
<dbReference type="GO" id="GO:0003700">
    <property type="term" value="F:DNA-binding transcription factor activity"/>
    <property type="evidence" value="ECO:0007669"/>
    <property type="project" value="InterPro"/>
</dbReference>
<dbReference type="SUPFAM" id="SSF50037">
    <property type="entry name" value="C-terminal domain of transcriptional repressors"/>
    <property type="match status" value="1"/>
</dbReference>
<dbReference type="RefSeq" id="WP_048181168.1">
    <property type="nucleotide sequence ID" value="NZ_JXOJ01000002.1"/>
</dbReference>
<evidence type="ECO:0000256" key="5">
    <source>
        <dbReference type="ARBA" id="ARBA00023015"/>
    </source>
</evidence>
<comment type="caution">
    <text evidence="9">The sequence shown here is derived from an EMBL/GenBank/DDBJ whole genome shotgun (WGS) entry which is preliminary data.</text>
</comment>
<dbReference type="PANTHER" id="PTHR33238">
    <property type="entry name" value="IRON (METAL) DEPENDENT REPRESSOR, DTXR FAMILY"/>
    <property type="match status" value="1"/>
</dbReference>
<dbReference type="SUPFAM" id="SSF47979">
    <property type="entry name" value="Iron-dependent repressor protein, dimerization domain"/>
    <property type="match status" value="1"/>
</dbReference>
<evidence type="ECO:0000259" key="8">
    <source>
        <dbReference type="SMART" id="SM00899"/>
    </source>
</evidence>
<keyword evidence="10" id="KW-1185">Reference proteome</keyword>
<evidence type="ECO:0000256" key="4">
    <source>
        <dbReference type="ARBA" id="ARBA00023004"/>
    </source>
</evidence>
<dbReference type="InterPro" id="IPR001367">
    <property type="entry name" value="Fe_dep_repressor"/>
</dbReference>
<dbReference type="Pfam" id="PF04023">
    <property type="entry name" value="FeoA"/>
    <property type="match status" value="1"/>
</dbReference>
<evidence type="ECO:0000256" key="7">
    <source>
        <dbReference type="ARBA" id="ARBA00023163"/>
    </source>
</evidence>